<evidence type="ECO:0000256" key="2">
    <source>
        <dbReference type="ARBA" id="ARBA00022737"/>
    </source>
</evidence>
<dbReference type="Pfam" id="PF13812">
    <property type="entry name" value="PPR_3"/>
    <property type="match status" value="1"/>
</dbReference>
<comment type="caution">
    <text evidence="4">The sequence shown here is derived from an EMBL/GenBank/DDBJ whole genome shotgun (WGS) entry which is preliminary data.</text>
</comment>
<dbReference type="InterPro" id="IPR050667">
    <property type="entry name" value="PPR-containing_protein"/>
</dbReference>
<protein>
    <submittedName>
        <fullName evidence="4">Pentatricopeptide repeat-containing protein</fullName>
    </submittedName>
</protein>
<dbReference type="Proteomes" id="UP001412067">
    <property type="component" value="Unassembled WGS sequence"/>
</dbReference>
<dbReference type="Pfam" id="PF01535">
    <property type="entry name" value="PPR"/>
    <property type="match status" value="2"/>
</dbReference>
<dbReference type="EMBL" id="JBBWWR010000010">
    <property type="protein sequence ID" value="KAK8960640.1"/>
    <property type="molecule type" value="Genomic_DNA"/>
</dbReference>
<dbReference type="InterPro" id="IPR002885">
    <property type="entry name" value="PPR_rpt"/>
</dbReference>
<evidence type="ECO:0000313" key="5">
    <source>
        <dbReference type="Proteomes" id="UP001412067"/>
    </source>
</evidence>
<feature type="repeat" description="PPR" evidence="3">
    <location>
        <begin position="346"/>
        <end position="380"/>
    </location>
</feature>
<name>A0ABR2M913_9ASPA</name>
<dbReference type="InterPro" id="IPR011990">
    <property type="entry name" value="TPR-like_helical_dom_sf"/>
</dbReference>
<evidence type="ECO:0000256" key="3">
    <source>
        <dbReference type="PROSITE-ProRule" id="PRU00708"/>
    </source>
</evidence>
<dbReference type="PANTHER" id="PTHR47939:SF13">
    <property type="entry name" value="OS03G0201400 PROTEIN"/>
    <property type="match status" value="1"/>
</dbReference>
<dbReference type="PROSITE" id="PS51375">
    <property type="entry name" value="PPR"/>
    <property type="match status" value="4"/>
</dbReference>
<keyword evidence="5" id="KW-1185">Reference proteome</keyword>
<dbReference type="NCBIfam" id="TIGR00756">
    <property type="entry name" value="PPR"/>
    <property type="match status" value="3"/>
</dbReference>
<gene>
    <name evidence="4" type="ORF">KSP40_PGU018374</name>
</gene>
<dbReference type="Gene3D" id="1.25.40.10">
    <property type="entry name" value="Tetratricopeptide repeat domain"/>
    <property type="match status" value="3"/>
</dbReference>
<dbReference type="PANTHER" id="PTHR47939">
    <property type="entry name" value="MEMBRANE-ASSOCIATED SALT-INDUCIBLE PROTEIN-LIKE"/>
    <property type="match status" value="1"/>
</dbReference>
<evidence type="ECO:0000256" key="1">
    <source>
        <dbReference type="ARBA" id="ARBA00007626"/>
    </source>
</evidence>
<feature type="repeat" description="PPR" evidence="3">
    <location>
        <begin position="452"/>
        <end position="486"/>
    </location>
</feature>
<evidence type="ECO:0000313" key="4">
    <source>
        <dbReference type="EMBL" id="KAK8960640.1"/>
    </source>
</evidence>
<accession>A0ABR2M913</accession>
<proteinExistence type="inferred from homology"/>
<organism evidence="4 5">
    <name type="scientific">Platanthera guangdongensis</name>
    <dbReference type="NCBI Taxonomy" id="2320717"/>
    <lineage>
        <taxon>Eukaryota</taxon>
        <taxon>Viridiplantae</taxon>
        <taxon>Streptophyta</taxon>
        <taxon>Embryophyta</taxon>
        <taxon>Tracheophyta</taxon>
        <taxon>Spermatophyta</taxon>
        <taxon>Magnoliopsida</taxon>
        <taxon>Liliopsida</taxon>
        <taxon>Asparagales</taxon>
        <taxon>Orchidaceae</taxon>
        <taxon>Orchidoideae</taxon>
        <taxon>Orchideae</taxon>
        <taxon>Orchidinae</taxon>
        <taxon>Platanthera</taxon>
    </lineage>
</organism>
<sequence>MREGVGFQIWTTGMNSAIVIAARSKTQIFRFLHQKSLSTPAKSIGILPKAPDLPLLISSICRILRNGGKWEALNSFTSVDLDETLAERIILNLKEPPDAKNALLFFHWSRKLRQHSLKTYCIVVHILVRANLLADAQALMESAIARNPDPDSSKNLIAETLLATHESVASGPRVFDLLVRVLMKMRFLQRAFDSCCYFSDHGIILSLRSFNGLLLLCRTLNQNHLAWKVYEEMLERRVYPNQNSFETMVNLMCKEGSLKRNLALLDIIHGKRCAPAVLLNMALLLRIFEENRVDRGLILLRRLLQKNLIFDDVMNSLIIFAYCRIGVFELATKAHEDMRSRGCGSNAFVYTCFIQNRCREGRIDEALNLVKEMRSLLLKPYGETYNCLIEGCAKAGKLKECLAFYDALENGGFAVSFSALREIVEILCTNGEVERADEIITSVSERGVVCDDEDIHCNLINGFGRAGRGEKVLNLYHEMRYRGLVVSPRVYAALVDSSASVRENEGCGEVLVHDGRVCARIVPNRETSKASLNL</sequence>
<feature type="repeat" description="PPR" evidence="3">
    <location>
        <begin position="311"/>
        <end position="345"/>
    </location>
</feature>
<dbReference type="Pfam" id="PF12854">
    <property type="entry name" value="PPR_1"/>
    <property type="match status" value="1"/>
</dbReference>
<reference evidence="4 5" key="1">
    <citation type="journal article" date="2022" name="Nat. Plants">
        <title>Genomes of leafy and leafless Platanthera orchids illuminate the evolution of mycoheterotrophy.</title>
        <authorList>
            <person name="Li M.H."/>
            <person name="Liu K.W."/>
            <person name="Li Z."/>
            <person name="Lu H.C."/>
            <person name="Ye Q.L."/>
            <person name="Zhang D."/>
            <person name="Wang J.Y."/>
            <person name="Li Y.F."/>
            <person name="Zhong Z.M."/>
            <person name="Liu X."/>
            <person name="Yu X."/>
            <person name="Liu D.K."/>
            <person name="Tu X.D."/>
            <person name="Liu B."/>
            <person name="Hao Y."/>
            <person name="Liao X.Y."/>
            <person name="Jiang Y.T."/>
            <person name="Sun W.H."/>
            <person name="Chen J."/>
            <person name="Chen Y.Q."/>
            <person name="Ai Y."/>
            <person name="Zhai J.W."/>
            <person name="Wu S.S."/>
            <person name="Zhou Z."/>
            <person name="Hsiao Y.Y."/>
            <person name="Wu W.L."/>
            <person name="Chen Y.Y."/>
            <person name="Lin Y.F."/>
            <person name="Hsu J.L."/>
            <person name="Li C.Y."/>
            <person name="Wang Z.W."/>
            <person name="Zhao X."/>
            <person name="Zhong W.Y."/>
            <person name="Ma X.K."/>
            <person name="Ma L."/>
            <person name="Huang J."/>
            <person name="Chen G.Z."/>
            <person name="Huang M.Z."/>
            <person name="Huang L."/>
            <person name="Peng D.H."/>
            <person name="Luo Y.B."/>
            <person name="Zou S.Q."/>
            <person name="Chen S.P."/>
            <person name="Lan S."/>
            <person name="Tsai W.C."/>
            <person name="Van de Peer Y."/>
            <person name="Liu Z.J."/>
        </authorList>
    </citation>
    <scope>NUCLEOTIDE SEQUENCE [LARGE SCALE GENOMIC DNA]</scope>
    <source>
        <strain evidence="4">Lor288</strain>
    </source>
</reference>
<keyword evidence="2" id="KW-0677">Repeat</keyword>
<comment type="similarity">
    <text evidence="1">Belongs to the PPR family. P subfamily.</text>
</comment>
<feature type="repeat" description="PPR" evidence="3">
    <location>
        <begin position="381"/>
        <end position="415"/>
    </location>
</feature>